<name>A0AC55DSX1_ECHTE</name>
<proteinExistence type="predicted"/>
<keyword evidence="1" id="KW-1185">Reference proteome</keyword>
<protein>
    <submittedName>
        <fullName evidence="2">Magnesium transporter protein 1-like</fullName>
    </submittedName>
</protein>
<evidence type="ECO:0000313" key="1">
    <source>
        <dbReference type="Proteomes" id="UP000694863"/>
    </source>
</evidence>
<organism evidence="1 2">
    <name type="scientific">Echinops telfairi</name>
    <name type="common">Lesser hedgehog tenrec</name>
    <dbReference type="NCBI Taxonomy" id="9371"/>
    <lineage>
        <taxon>Eukaryota</taxon>
        <taxon>Metazoa</taxon>
        <taxon>Chordata</taxon>
        <taxon>Craniata</taxon>
        <taxon>Vertebrata</taxon>
        <taxon>Euteleostomi</taxon>
        <taxon>Mammalia</taxon>
        <taxon>Eutheria</taxon>
        <taxon>Afrotheria</taxon>
        <taxon>Tenrecidae</taxon>
        <taxon>Tenrecinae</taxon>
        <taxon>Echinops</taxon>
    </lineage>
</organism>
<evidence type="ECO:0000313" key="2">
    <source>
        <dbReference type="RefSeq" id="XP_045154845.1"/>
    </source>
</evidence>
<reference evidence="2" key="1">
    <citation type="submission" date="2025-08" db="UniProtKB">
        <authorList>
            <consortium name="RefSeq"/>
        </authorList>
    </citation>
    <scope>IDENTIFICATION</scope>
</reference>
<gene>
    <name evidence="2" type="primary">LOC101658153</name>
</gene>
<dbReference type="RefSeq" id="XP_045154845.1">
    <property type="nucleotide sequence ID" value="XM_045298910.1"/>
</dbReference>
<dbReference type="Proteomes" id="UP000694863">
    <property type="component" value="Unplaced"/>
</dbReference>
<accession>A0AC55DSX1</accession>
<sequence>MAAPCWLGRIPLAVWAALLLLLVAPGSPSNPALRKKVLAGKVSQLMDWTQASGGVIPMNDTAFYHFVLQPPRNYSVIVLFTALREARRCDACQRAANEFQILASSPCYSEAFSKKVFFAMVDYDANPGAFQMVRLVSVPNFLHFAAKRAFATEDSYNSEVRDFTARQIAAWIAQRTQVRPRLRCAPESVSELHLCGLGAVGAVGAGLLCLVRRTRALVSNKTLWAVLALSFATVMTSGQMWVQIRGAPFSQRNPCTGQVHYIDPQNHVQFAAETYLVALCQVCISLGVVFLDAAATSRRPIVKRKMMYLIGVGLVATVVSWLLSLFRRKVPGYPYRLLTD</sequence>